<proteinExistence type="predicted"/>
<name>A0A067Q6Z4_9AGAM</name>
<reference evidence="2" key="1">
    <citation type="journal article" date="2014" name="Proc. Natl. Acad. Sci. U.S.A.">
        <title>Extensive sampling of basidiomycete genomes demonstrates inadequacy of the white-rot/brown-rot paradigm for wood decay fungi.</title>
        <authorList>
            <person name="Riley R."/>
            <person name="Salamov A.A."/>
            <person name="Brown D.W."/>
            <person name="Nagy L.G."/>
            <person name="Floudas D."/>
            <person name="Held B.W."/>
            <person name="Levasseur A."/>
            <person name="Lombard V."/>
            <person name="Morin E."/>
            <person name="Otillar R."/>
            <person name="Lindquist E.A."/>
            <person name="Sun H."/>
            <person name="LaButti K.M."/>
            <person name="Schmutz J."/>
            <person name="Jabbour D."/>
            <person name="Luo H."/>
            <person name="Baker S.E."/>
            <person name="Pisabarro A.G."/>
            <person name="Walton J.D."/>
            <person name="Blanchette R.A."/>
            <person name="Henrissat B."/>
            <person name="Martin F."/>
            <person name="Cullen D."/>
            <person name="Hibbett D.S."/>
            <person name="Grigoriev I.V."/>
        </authorList>
    </citation>
    <scope>NUCLEOTIDE SEQUENCE [LARGE SCALE GENOMIC DNA]</scope>
    <source>
        <strain evidence="2">MUCL 33604</strain>
    </source>
</reference>
<dbReference type="OrthoDB" id="41532at2759"/>
<dbReference type="HOGENOM" id="CLU_1156537_0_0_1"/>
<accession>A0A067Q6Z4</accession>
<dbReference type="InParanoid" id="A0A067Q6Z4"/>
<dbReference type="InterPro" id="IPR016181">
    <property type="entry name" value="Acyl_CoA_acyltransferase"/>
</dbReference>
<keyword evidence="2" id="KW-1185">Reference proteome</keyword>
<evidence type="ECO:0000313" key="1">
    <source>
        <dbReference type="EMBL" id="KDQ62823.1"/>
    </source>
</evidence>
<dbReference type="EMBL" id="KL197711">
    <property type="protein sequence ID" value="KDQ62823.1"/>
    <property type="molecule type" value="Genomic_DNA"/>
</dbReference>
<dbReference type="AlphaFoldDB" id="A0A067Q6Z4"/>
<dbReference type="SUPFAM" id="SSF55729">
    <property type="entry name" value="Acyl-CoA N-acyltransferases (Nat)"/>
    <property type="match status" value="1"/>
</dbReference>
<dbReference type="Proteomes" id="UP000027265">
    <property type="component" value="Unassembled WGS sequence"/>
</dbReference>
<gene>
    <name evidence="1" type="ORF">JAAARDRAFT_76486</name>
</gene>
<sequence length="240" mass="27010">MPGRLGRGRSDDLVNEGHIRYGDRFEAARIEDIARSYPPDALPDIEAVIHTPSGPLAGQRSEIQRYTLFPIPTPVSDSHLTTFSALRLLSLHTDTSRFCSTYARESVFTPDIWRSRLDDDDKVTFIVSTRSSLPPYGDEGTREEEWVVMMNILGPAVLRNIPHDTPVDISHAGRKGLRSQLLRAGFDHVEKYQVGEIGDADTSKMNEDARRLYTKEKFTEAGEWTRCQGGGSVWMVKAFQ</sequence>
<protein>
    <submittedName>
        <fullName evidence="1">Uncharacterized protein</fullName>
    </submittedName>
</protein>
<organism evidence="1 2">
    <name type="scientific">Jaapia argillacea MUCL 33604</name>
    <dbReference type="NCBI Taxonomy" id="933084"/>
    <lineage>
        <taxon>Eukaryota</taxon>
        <taxon>Fungi</taxon>
        <taxon>Dikarya</taxon>
        <taxon>Basidiomycota</taxon>
        <taxon>Agaricomycotina</taxon>
        <taxon>Agaricomycetes</taxon>
        <taxon>Agaricomycetidae</taxon>
        <taxon>Jaapiales</taxon>
        <taxon>Jaapiaceae</taxon>
        <taxon>Jaapia</taxon>
    </lineage>
</organism>
<evidence type="ECO:0000313" key="2">
    <source>
        <dbReference type="Proteomes" id="UP000027265"/>
    </source>
</evidence>